<protein>
    <submittedName>
        <fullName evidence="3">Uncharacterized protein</fullName>
    </submittedName>
</protein>
<feature type="region of interest" description="Disordered" evidence="2">
    <location>
        <begin position="552"/>
        <end position="580"/>
    </location>
</feature>
<feature type="region of interest" description="Disordered" evidence="2">
    <location>
        <begin position="344"/>
        <end position="456"/>
    </location>
</feature>
<proteinExistence type="predicted"/>
<feature type="compositionally biased region" description="Low complexity" evidence="2">
    <location>
        <begin position="832"/>
        <end position="849"/>
    </location>
</feature>
<feature type="compositionally biased region" description="Basic and acidic residues" evidence="2">
    <location>
        <begin position="904"/>
        <end position="915"/>
    </location>
</feature>
<feature type="compositionally biased region" description="Basic residues" evidence="2">
    <location>
        <begin position="9"/>
        <end position="25"/>
    </location>
</feature>
<dbReference type="Proteomes" id="UP001221142">
    <property type="component" value="Unassembled WGS sequence"/>
</dbReference>
<feature type="compositionally biased region" description="Low complexity" evidence="2">
    <location>
        <begin position="782"/>
        <end position="804"/>
    </location>
</feature>
<feature type="compositionally biased region" description="Low complexity" evidence="2">
    <location>
        <begin position="739"/>
        <end position="759"/>
    </location>
</feature>
<organism evidence="3 4">
    <name type="scientific">Roridomyces roridus</name>
    <dbReference type="NCBI Taxonomy" id="1738132"/>
    <lineage>
        <taxon>Eukaryota</taxon>
        <taxon>Fungi</taxon>
        <taxon>Dikarya</taxon>
        <taxon>Basidiomycota</taxon>
        <taxon>Agaricomycotina</taxon>
        <taxon>Agaricomycetes</taxon>
        <taxon>Agaricomycetidae</taxon>
        <taxon>Agaricales</taxon>
        <taxon>Marasmiineae</taxon>
        <taxon>Mycenaceae</taxon>
        <taxon>Roridomyces</taxon>
    </lineage>
</organism>
<feature type="compositionally biased region" description="Pro residues" evidence="2">
    <location>
        <begin position="890"/>
        <end position="900"/>
    </location>
</feature>
<evidence type="ECO:0000256" key="2">
    <source>
        <dbReference type="SAM" id="MobiDB-lite"/>
    </source>
</evidence>
<feature type="compositionally biased region" description="Polar residues" evidence="2">
    <location>
        <begin position="92"/>
        <end position="101"/>
    </location>
</feature>
<feature type="compositionally biased region" description="Polar residues" evidence="2">
    <location>
        <begin position="421"/>
        <end position="435"/>
    </location>
</feature>
<evidence type="ECO:0000313" key="3">
    <source>
        <dbReference type="EMBL" id="KAJ7632275.1"/>
    </source>
</evidence>
<feature type="compositionally biased region" description="Low complexity" evidence="2">
    <location>
        <begin position="625"/>
        <end position="646"/>
    </location>
</feature>
<feature type="compositionally biased region" description="Polar residues" evidence="2">
    <location>
        <begin position="993"/>
        <end position="1017"/>
    </location>
</feature>
<feature type="compositionally biased region" description="Low complexity" evidence="2">
    <location>
        <begin position="1052"/>
        <end position="1096"/>
    </location>
</feature>
<feature type="compositionally biased region" description="Basic residues" evidence="2">
    <location>
        <begin position="439"/>
        <end position="450"/>
    </location>
</feature>
<feature type="compositionally biased region" description="Polar residues" evidence="2">
    <location>
        <begin position="131"/>
        <end position="145"/>
    </location>
</feature>
<feature type="coiled-coil region" evidence="1">
    <location>
        <begin position="462"/>
        <end position="490"/>
    </location>
</feature>
<keyword evidence="4" id="KW-1185">Reference proteome</keyword>
<feature type="compositionally biased region" description="Low complexity" evidence="2">
    <location>
        <begin position="232"/>
        <end position="249"/>
    </location>
</feature>
<dbReference type="AlphaFoldDB" id="A0AAD7BW67"/>
<feature type="compositionally biased region" description="Polar residues" evidence="2">
    <location>
        <begin position="560"/>
        <end position="580"/>
    </location>
</feature>
<accession>A0AAD7BW67</accession>
<feature type="region of interest" description="Disordered" evidence="2">
    <location>
        <begin position="126"/>
        <end position="285"/>
    </location>
</feature>
<evidence type="ECO:0000313" key="4">
    <source>
        <dbReference type="Proteomes" id="UP001221142"/>
    </source>
</evidence>
<feature type="compositionally biased region" description="Polar residues" evidence="2">
    <location>
        <begin position="818"/>
        <end position="828"/>
    </location>
</feature>
<feature type="region of interest" description="Disordered" evidence="2">
    <location>
        <begin position="1"/>
        <end position="33"/>
    </location>
</feature>
<feature type="region of interest" description="Disordered" evidence="2">
    <location>
        <begin position="773"/>
        <end position="1168"/>
    </location>
</feature>
<feature type="compositionally biased region" description="Basic and acidic residues" evidence="2">
    <location>
        <begin position="150"/>
        <end position="166"/>
    </location>
</feature>
<feature type="compositionally biased region" description="Polar residues" evidence="2">
    <location>
        <begin position="389"/>
        <end position="399"/>
    </location>
</feature>
<dbReference type="EMBL" id="JARKIF010000008">
    <property type="protein sequence ID" value="KAJ7632275.1"/>
    <property type="molecule type" value="Genomic_DNA"/>
</dbReference>
<gene>
    <name evidence="3" type="ORF">FB45DRAFT_746021</name>
</gene>
<name>A0AAD7BW67_9AGAR</name>
<sequence length="1168" mass="120834">MSSSSSHNSSRRRSAATHAPRRRPLARSNSSLLGALKNIVTAPLAWFATAEDFEDTPDLKGKRRRHLAPPSGAAADDSEDPPRSKRPRPPYVSQTYAQSPSGYLDPPNTVFDNNSSFFRANSVNIPAPTLNHLNTSTRSGLSRTMSIDPPSRDTPRYSTPLDRDISMEASSFIRTSIPRDHSMPLPPTRSLRMRTSLTPQPAQPREVSEPPPISSLAQRPVFVRPPSESHQRLSSQSSSSTLGSLVESQRSTRSPIRQHSLLFGSGPQAQPTRQPPPAERALHELDVYKTPLLPTRSRLRTTAASAADPALPPSIIATADTSDMFRPRRSSQLVLMREDRRPNALGRKSKGKTNKAKVNETKPYAGEGGMKKLLARRLKEVQADEEQDPVSQPEGQTVASAEDLERVVSQPLPPPPGPSDWQKNISAQSATSGSSLRVGRTKTSRAHIARPGRPSKFSAAFVEEVDDSMEDEEETRRQKERQELEETAKMLPTFNVPSGFTFAKEPNAKPVEFDASAKEPPIVALPFSFGKPAVPAEPVVPVFVPTAVQEPKPTPAFSFANDTPSSGPEKTAPSEGTNTGAVPNFFASSKFVSQAPVVSTLLPPATPLFGSPSDSIVPASLPVDPSATPKPAAASTPALPSIAPTPIKDSQNPLWDGESSKGGSSLFGSGTLPKADSIFGGSTLAQPVSIFGASKKDEPSLFGASKPQEGSGFLFGVSSSTPVAPPSLEPSKTGPKADTSLGSMSSETSTSVGTEAPKAPAFAFGQPAAAAPVTEPKPLFGAPPAASNPFASSAPAASEAPKPAFGGFTFGQPAKEQPNVTPAASSPFTFGPPSTAPATDTAKPAAASPFTFGPSAPASTPAFGFGASSSTDTAKPAASGGMFSFGTPTVIPPTARPVTPPKNEMQEFKMEESPTRDMQTNVDTKAAEPRPTLGGGGSGFSFGNSNPPSGSSLFGQASAAPAPAPFSFGASSSTANPFAAPTPTENKPFDFGRSSNPSTSSPFAFGQNNNGSVSSSIDPPRPSTTGSFSFGSSSGASTGTGFPFASGNQTTASPFASLPSGGSAPSSPSTFSQPFSFGASAAPSQPAPFSFGSSQPVSPAGGSSNLPQQPSTPGGFGGGSFGAQPASPFGAPAQGGGGSSLFTMGSAPPPPAASGNTSRVMKKLPRRK</sequence>
<evidence type="ECO:0000256" key="1">
    <source>
        <dbReference type="SAM" id="Coils"/>
    </source>
</evidence>
<feature type="region of interest" description="Disordered" evidence="2">
    <location>
        <begin position="713"/>
        <end position="759"/>
    </location>
</feature>
<feature type="region of interest" description="Disordered" evidence="2">
    <location>
        <begin position="54"/>
        <end position="110"/>
    </location>
</feature>
<comment type="caution">
    <text evidence="3">The sequence shown here is derived from an EMBL/GenBank/DDBJ whole genome shotgun (WGS) entry which is preliminary data.</text>
</comment>
<reference evidence="3" key="1">
    <citation type="submission" date="2023-03" db="EMBL/GenBank/DDBJ databases">
        <title>Massive genome expansion in bonnet fungi (Mycena s.s.) driven by repeated elements and novel gene families across ecological guilds.</title>
        <authorList>
            <consortium name="Lawrence Berkeley National Laboratory"/>
            <person name="Harder C.B."/>
            <person name="Miyauchi S."/>
            <person name="Viragh M."/>
            <person name="Kuo A."/>
            <person name="Thoen E."/>
            <person name="Andreopoulos B."/>
            <person name="Lu D."/>
            <person name="Skrede I."/>
            <person name="Drula E."/>
            <person name="Henrissat B."/>
            <person name="Morin E."/>
            <person name="Kohler A."/>
            <person name="Barry K."/>
            <person name="LaButti K."/>
            <person name="Morin E."/>
            <person name="Salamov A."/>
            <person name="Lipzen A."/>
            <person name="Mereny Z."/>
            <person name="Hegedus B."/>
            <person name="Baldrian P."/>
            <person name="Stursova M."/>
            <person name="Weitz H."/>
            <person name="Taylor A."/>
            <person name="Grigoriev I.V."/>
            <person name="Nagy L.G."/>
            <person name="Martin F."/>
            <person name="Kauserud H."/>
        </authorList>
    </citation>
    <scope>NUCLEOTIDE SEQUENCE</scope>
    <source>
        <strain evidence="3">9284</strain>
    </source>
</reference>
<feature type="compositionally biased region" description="Low complexity" evidence="2">
    <location>
        <begin position="941"/>
        <end position="975"/>
    </location>
</feature>
<feature type="compositionally biased region" description="Low complexity" evidence="2">
    <location>
        <begin position="1023"/>
        <end position="1042"/>
    </location>
</feature>
<feature type="region of interest" description="Disordered" evidence="2">
    <location>
        <begin position="613"/>
        <end position="668"/>
    </location>
</feature>
<keyword evidence="1" id="KW-0175">Coiled coil</keyword>